<proteinExistence type="predicted"/>
<protein>
    <submittedName>
        <fullName evidence="1">Uncharacterized protein</fullName>
    </submittedName>
</protein>
<evidence type="ECO:0000313" key="1">
    <source>
        <dbReference type="EMBL" id="GAI66374.1"/>
    </source>
</evidence>
<accession>X1SEZ3</accession>
<reference evidence="1" key="1">
    <citation type="journal article" date="2014" name="Front. Microbiol.">
        <title>High frequency of phylogenetically diverse reductive dehalogenase-homologous genes in deep subseafloor sedimentary metagenomes.</title>
        <authorList>
            <person name="Kawai M."/>
            <person name="Futagami T."/>
            <person name="Toyoda A."/>
            <person name="Takaki Y."/>
            <person name="Nishi S."/>
            <person name="Hori S."/>
            <person name="Arai W."/>
            <person name="Tsubouchi T."/>
            <person name="Morono Y."/>
            <person name="Uchiyama I."/>
            <person name="Ito T."/>
            <person name="Fujiyama A."/>
            <person name="Inagaki F."/>
            <person name="Takami H."/>
        </authorList>
    </citation>
    <scope>NUCLEOTIDE SEQUENCE</scope>
    <source>
        <strain evidence="1">Expedition CK06-06</strain>
    </source>
</reference>
<organism evidence="1">
    <name type="scientific">marine sediment metagenome</name>
    <dbReference type="NCBI Taxonomy" id="412755"/>
    <lineage>
        <taxon>unclassified sequences</taxon>
        <taxon>metagenomes</taxon>
        <taxon>ecological metagenomes</taxon>
    </lineage>
</organism>
<sequence>AATAPTDPANGQLWLDTVTKVLKFYDPTEGSDEQTTSDSYTSLFEGDAVRVAQRKTISNRYITKLGFWLSKYYSPTGDVTFTVRKVSDDEVILTKVWGNASALTTEATYKEVTFTTPVLVNEEVRLCVEFSGGGIMATVKVEDNSGDVKACENEWRYISEWTDWVPRDLKYKVSWSPGWAAV</sequence>
<dbReference type="AlphaFoldDB" id="X1SEZ3"/>
<feature type="non-terminal residue" evidence="1">
    <location>
        <position position="1"/>
    </location>
</feature>
<name>X1SEZ3_9ZZZZ</name>
<gene>
    <name evidence="1" type="ORF">S12H4_10892</name>
</gene>
<dbReference type="EMBL" id="BARW01004766">
    <property type="protein sequence ID" value="GAI66374.1"/>
    <property type="molecule type" value="Genomic_DNA"/>
</dbReference>
<comment type="caution">
    <text evidence="1">The sequence shown here is derived from an EMBL/GenBank/DDBJ whole genome shotgun (WGS) entry which is preliminary data.</text>
</comment>